<organism evidence="1 2">
    <name type="scientific">Ajellomyces capsulatus</name>
    <name type="common">Darling's disease fungus</name>
    <name type="synonym">Histoplasma capsulatum</name>
    <dbReference type="NCBI Taxonomy" id="5037"/>
    <lineage>
        <taxon>Eukaryota</taxon>
        <taxon>Fungi</taxon>
        <taxon>Dikarya</taxon>
        <taxon>Ascomycota</taxon>
        <taxon>Pezizomycotina</taxon>
        <taxon>Eurotiomycetes</taxon>
        <taxon>Eurotiomycetidae</taxon>
        <taxon>Onygenales</taxon>
        <taxon>Ajellomycetaceae</taxon>
        <taxon>Histoplasma</taxon>
    </lineage>
</organism>
<dbReference type="EMBL" id="CP069114">
    <property type="protein sequence ID" value="QSS62996.1"/>
    <property type="molecule type" value="Genomic_DNA"/>
</dbReference>
<dbReference type="VEuPathDB" id="FungiDB:I7I51_00052"/>
<evidence type="ECO:0000313" key="2">
    <source>
        <dbReference type="Proteomes" id="UP000663671"/>
    </source>
</evidence>
<evidence type="ECO:0000313" key="1">
    <source>
        <dbReference type="EMBL" id="QSS62996.1"/>
    </source>
</evidence>
<dbReference type="AlphaFoldDB" id="A0A8A1M914"/>
<dbReference type="Proteomes" id="UP000663671">
    <property type="component" value="Chromosome 1"/>
</dbReference>
<gene>
    <name evidence="1" type="ORF">I7I51_00052</name>
</gene>
<proteinExistence type="predicted"/>
<reference evidence="1" key="1">
    <citation type="submission" date="2021-01" db="EMBL/GenBank/DDBJ databases">
        <title>Chromosome-level genome assembly of a human fungal pathogen reveals clustering of transcriptionally co-regulated genes.</title>
        <authorList>
            <person name="Voorhies M."/>
            <person name="Cohen S."/>
            <person name="Shea T.P."/>
            <person name="Petrus S."/>
            <person name="Munoz J.F."/>
            <person name="Poplawski S."/>
            <person name="Goldman W.E."/>
            <person name="Michael T."/>
            <person name="Cuomo C.A."/>
            <person name="Sil A."/>
            <person name="Beyhan S."/>
        </authorList>
    </citation>
    <scope>NUCLEOTIDE SEQUENCE</scope>
    <source>
        <strain evidence="1">WU24</strain>
    </source>
</reference>
<sequence length="123" mass="13924">MFLLMTFSNPASSKKELPDDADLNFPKDFSEHFKDEIHKLYRGPSRITQSTVAKPKPPMVVWPKRDRIPLLFLGMSAVWPTMFSRFCIIPWIAGVPTEVFIGVAERFMQPMASIKAAVLAPLS</sequence>
<accession>A0A8A1M914</accession>
<protein>
    <submittedName>
        <fullName evidence="1">Uncharacterized protein</fullName>
    </submittedName>
</protein>
<name>A0A8A1M914_AJECA</name>